<protein>
    <submittedName>
        <fullName evidence="1">Uncharacterized protein</fullName>
    </submittedName>
</protein>
<comment type="caution">
    <text evidence="1">The sequence shown here is derived from an EMBL/GenBank/DDBJ whole genome shotgun (WGS) entry which is preliminary data.</text>
</comment>
<sequence>MKTTLIALASIFLFAFSCEGDKKSEQLNGLETEMVESIEATGLKAEDFKGKIDELLTLEMAAEVLGLPKSEAKKDYSKFSSLESLKYKWKSDRTKKVAINGQSLNVPADNIIELTWVKNTTLEQFKHDYHTLTAEEIQNGTAEMDKKANELHTENKMTKDQTDAALEAAKESISKFKVEEVPDLGTYSVFVDSGVMGVTTRDLKVFYKGLSFTLRVDFSEDTLTNDKKAIQAARMIINQKLK</sequence>
<proteinExistence type="predicted"/>
<dbReference type="AlphaFoldDB" id="A0A6I4ITK7"/>
<dbReference type="RefSeq" id="WP_140998602.1">
    <property type="nucleotide sequence ID" value="NZ_VDCZ01000010.1"/>
</dbReference>
<dbReference type="PROSITE" id="PS51257">
    <property type="entry name" value="PROKAR_LIPOPROTEIN"/>
    <property type="match status" value="1"/>
</dbReference>
<evidence type="ECO:0000313" key="2">
    <source>
        <dbReference type="Proteomes" id="UP000431264"/>
    </source>
</evidence>
<accession>A0A6I4ITK7</accession>
<dbReference type="EMBL" id="WQLW01000010">
    <property type="protein sequence ID" value="MVO10175.1"/>
    <property type="molecule type" value="Genomic_DNA"/>
</dbReference>
<dbReference type="Proteomes" id="UP000431264">
    <property type="component" value="Unassembled WGS sequence"/>
</dbReference>
<keyword evidence="2" id="KW-1185">Reference proteome</keyword>
<gene>
    <name evidence="1" type="ORF">GOQ30_13465</name>
</gene>
<dbReference type="OrthoDB" id="1335707at2"/>
<organism evidence="1 2">
    <name type="scientific">Flavobacterium profundi</name>
    <dbReference type="NCBI Taxonomy" id="1774945"/>
    <lineage>
        <taxon>Bacteria</taxon>
        <taxon>Pseudomonadati</taxon>
        <taxon>Bacteroidota</taxon>
        <taxon>Flavobacteriia</taxon>
        <taxon>Flavobacteriales</taxon>
        <taxon>Flavobacteriaceae</taxon>
        <taxon>Flavobacterium</taxon>
    </lineage>
</organism>
<evidence type="ECO:0000313" key="1">
    <source>
        <dbReference type="EMBL" id="MVO10175.1"/>
    </source>
</evidence>
<reference evidence="2" key="1">
    <citation type="submission" date="2019-05" db="EMBL/GenBank/DDBJ databases">
        <title>Flavobacterium profundi sp. nov., isolated from a deep-sea seamount.</title>
        <authorList>
            <person name="Zhang D.-C."/>
        </authorList>
    </citation>
    <scope>NUCLEOTIDE SEQUENCE [LARGE SCALE GENOMIC DNA]</scope>
    <source>
        <strain evidence="2">TP390</strain>
    </source>
</reference>
<name>A0A6I4ITK7_9FLAO</name>